<evidence type="ECO:0000313" key="3">
    <source>
        <dbReference type="EMBL" id="CAE4628182.1"/>
    </source>
</evidence>
<sequence>MAAVIPATAVGPVALDLYSQTAQLSFAGQGKASRTARPPCGRSPGESGGIGRSAAAAAASVAALMRTGERRGARGAGRIAARASAAEIAKAVEEGRMITLEEQGVRKAAGIFFGALFLWQAWLLCSTGATTILLAGSPYVVLAVLASNAVGFYGSGLLSL</sequence>
<reference evidence="3" key="1">
    <citation type="submission" date="2021-01" db="EMBL/GenBank/DDBJ databases">
        <authorList>
            <person name="Corre E."/>
            <person name="Pelletier E."/>
            <person name="Niang G."/>
            <person name="Scheremetjew M."/>
            <person name="Finn R."/>
            <person name="Kale V."/>
            <person name="Holt S."/>
            <person name="Cochrane G."/>
            <person name="Meng A."/>
            <person name="Brown T."/>
            <person name="Cohen L."/>
        </authorList>
    </citation>
    <scope>NUCLEOTIDE SEQUENCE</scope>
    <source>
        <strain evidence="3">CCMP3105</strain>
    </source>
</reference>
<keyword evidence="2" id="KW-0472">Membrane</keyword>
<organism evidence="3">
    <name type="scientific">Alexandrium monilatum</name>
    <dbReference type="NCBI Taxonomy" id="311494"/>
    <lineage>
        <taxon>Eukaryota</taxon>
        <taxon>Sar</taxon>
        <taxon>Alveolata</taxon>
        <taxon>Dinophyceae</taxon>
        <taxon>Gonyaulacales</taxon>
        <taxon>Pyrocystaceae</taxon>
        <taxon>Alexandrium</taxon>
    </lineage>
</organism>
<protein>
    <submittedName>
        <fullName evidence="3">Uncharacterized protein</fullName>
    </submittedName>
</protein>
<keyword evidence="2" id="KW-0812">Transmembrane</keyword>
<feature type="region of interest" description="Disordered" evidence="1">
    <location>
        <begin position="29"/>
        <end position="51"/>
    </location>
</feature>
<dbReference type="EMBL" id="HBNR01059668">
    <property type="protein sequence ID" value="CAE4628182.1"/>
    <property type="molecule type" value="Transcribed_RNA"/>
</dbReference>
<name>A0A7S4W6Q0_9DINO</name>
<dbReference type="AlphaFoldDB" id="A0A7S4W6Q0"/>
<evidence type="ECO:0000256" key="1">
    <source>
        <dbReference type="SAM" id="MobiDB-lite"/>
    </source>
</evidence>
<evidence type="ECO:0000256" key="2">
    <source>
        <dbReference type="SAM" id="Phobius"/>
    </source>
</evidence>
<gene>
    <name evidence="3" type="ORF">AMON00008_LOCUS41996</name>
</gene>
<keyword evidence="2" id="KW-1133">Transmembrane helix</keyword>
<feature type="transmembrane region" description="Helical" evidence="2">
    <location>
        <begin position="139"/>
        <end position="158"/>
    </location>
</feature>
<accession>A0A7S4W6Q0</accession>
<feature type="transmembrane region" description="Helical" evidence="2">
    <location>
        <begin position="111"/>
        <end position="133"/>
    </location>
</feature>
<proteinExistence type="predicted"/>